<keyword evidence="2" id="KW-0812">Transmembrane</keyword>
<evidence type="ECO:0000259" key="3">
    <source>
        <dbReference type="PROSITE" id="PS51724"/>
    </source>
</evidence>
<dbReference type="PANTHER" id="PTHR38687">
    <property type="entry name" value="CELL DIVISION PROTEIN DEDD-RELATED"/>
    <property type="match status" value="1"/>
</dbReference>
<dbReference type="InterPro" id="IPR036680">
    <property type="entry name" value="SPOR-like_sf"/>
</dbReference>
<dbReference type="PANTHER" id="PTHR38687:SF2">
    <property type="entry name" value="CELL DIVISION PROTEIN FTSN"/>
    <property type="match status" value="1"/>
</dbReference>
<feature type="region of interest" description="Disordered" evidence="1">
    <location>
        <begin position="1"/>
        <end position="27"/>
    </location>
</feature>
<dbReference type="GO" id="GO:0042834">
    <property type="term" value="F:peptidoglycan binding"/>
    <property type="evidence" value="ECO:0007669"/>
    <property type="project" value="InterPro"/>
</dbReference>
<dbReference type="Gene3D" id="3.30.70.1070">
    <property type="entry name" value="Sporulation related repeat"/>
    <property type="match status" value="1"/>
</dbReference>
<evidence type="ECO:0000313" key="4">
    <source>
        <dbReference type="EMBL" id="QIR13351.1"/>
    </source>
</evidence>
<dbReference type="InterPro" id="IPR052521">
    <property type="entry name" value="Cell_div_SPOR-domain"/>
</dbReference>
<gene>
    <name evidence="4" type="ORF">HBH39_01625</name>
</gene>
<dbReference type="EMBL" id="CP050313">
    <property type="protein sequence ID" value="QIR13351.1"/>
    <property type="molecule type" value="Genomic_DNA"/>
</dbReference>
<keyword evidence="2" id="KW-1133">Transmembrane helix</keyword>
<dbReference type="PROSITE" id="PS51724">
    <property type="entry name" value="SPOR"/>
    <property type="match status" value="1"/>
</dbReference>
<keyword evidence="2" id="KW-0472">Membrane</keyword>
<feature type="domain" description="SPOR" evidence="3">
    <location>
        <begin position="118"/>
        <end position="198"/>
    </location>
</feature>
<evidence type="ECO:0000256" key="1">
    <source>
        <dbReference type="SAM" id="MobiDB-lite"/>
    </source>
</evidence>
<name>A0A6G9QHI0_9GAMM</name>
<dbReference type="InterPro" id="IPR007730">
    <property type="entry name" value="SPOR-like_dom"/>
</dbReference>
<keyword evidence="5" id="KW-1185">Reference proteome</keyword>
<organism evidence="4 5">
    <name type="scientific">Shewanella aestuarii</name>
    <dbReference type="NCBI Taxonomy" id="1028752"/>
    <lineage>
        <taxon>Bacteria</taxon>
        <taxon>Pseudomonadati</taxon>
        <taxon>Pseudomonadota</taxon>
        <taxon>Gammaproteobacteria</taxon>
        <taxon>Alteromonadales</taxon>
        <taxon>Shewanellaceae</taxon>
        <taxon>Shewanella</taxon>
    </lineage>
</organism>
<protein>
    <submittedName>
        <fullName evidence="4">Sporulation protein</fullName>
    </submittedName>
</protein>
<feature type="region of interest" description="Disordered" evidence="1">
    <location>
        <begin position="62"/>
        <end position="94"/>
    </location>
</feature>
<evidence type="ECO:0000256" key="2">
    <source>
        <dbReference type="SAM" id="Phobius"/>
    </source>
</evidence>
<dbReference type="RefSeq" id="WP_167675000.1">
    <property type="nucleotide sequence ID" value="NZ_CP050313.1"/>
</dbReference>
<proteinExistence type="predicted"/>
<dbReference type="KEGG" id="saes:HBH39_01625"/>
<dbReference type="Pfam" id="PF05036">
    <property type="entry name" value="SPOR"/>
    <property type="match status" value="1"/>
</dbReference>
<feature type="transmembrane region" description="Helical" evidence="2">
    <location>
        <begin position="34"/>
        <end position="54"/>
    </location>
</feature>
<dbReference type="Proteomes" id="UP000502608">
    <property type="component" value="Chromosome"/>
</dbReference>
<accession>A0A6G9QHI0</accession>
<dbReference type="SUPFAM" id="SSF110997">
    <property type="entry name" value="Sporulation related repeat"/>
    <property type="match status" value="1"/>
</dbReference>
<sequence length="198" mass="22167">MSRDYANRKPKSAAKAGKTSRSTKRSAPKRRLPILPWLLAIGLISSFGYFLWLINGSSESSDALVPVTNKPTTSQPVKETPQAPKDPNALPPKPTEEWTYLEELENKNVEVDVPNSGVVSSGLYQMQCGSFRQESQANQMKARIAFMGMEAQVRRSEGTNGIWYRVVLGPFKSKRDAERGRHTIQNGGINTCKIWLWQ</sequence>
<dbReference type="AlphaFoldDB" id="A0A6G9QHI0"/>
<evidence type="ECO:0000313" key="5">
    <source>
        <dbReference type="Proteomes" id="UP000502608"/>
    </source>
</evidence>
<reference evidence="4 5" key="1">
    <citation type="submission" date="2020-03" db="EMBL/GenBank/DDBJ databases">
        <title>Complete genome sequence of Shewanella sp.</title>
        <authorList>
            <person name="Kim Y.-S."/>
            <person name="Kim S.-J."/>
            <person name="Jung H.-K."/>
            <person name="Kim K.-H."/>
        </authorList>
    </citation>
    <scope>NUCLEOTIDE SEQUENCE [LARGE SCALE GENOMIC DNA]</scope>
    <source>
        <strain evidence="4 5">PN3F2</strain>
    </source>
</reference>